<accession>A0ABR3L732</accession>
<protein>
    <submittedName>
        <fullName evidence="2">Uncharacterized protein</fullName>
    </submittedName>
</protein>
<feature type="region of interest" description="Disordered" evidence="1">
    <location>
        <begin position="59"/>
        <end position="90"/>
    </location>
</feature>
<evidence type="ECO:0000313" key="2">
    <source>
        <dbReference type="EMBL" id="KAL1248687.1"/>
    </source>
</evidence>
<sequence length="116" mass="12915">MHFAQKFLSFTAALKTISNNSHLRVRKAEATGACRYALPFCSQGWLILDQEGQGFDLDSISLKTPQRKRKGTEGEASKKEKKTNQVRGQKEKHVKSTLIFRAACKPLTSSSCVLSL</sequence>
<organism evidence="2 3">
    <name type="scientific">Cirrhinus molitorella</name>
    <name type="common">mud carp</name>
    <dbReference type="NCBI Taxonomy" id="172907"/>
    <lineage>
        <taxon>Eukaryota</taxon>
        <taxon>Metazoa</taxon>
        <taxon>Chordata</taxon>
        <taxon>Craniata</taxon>
        <taxon>Vertebrata</taxon>
        <taxon>Euteleostomi</taxon>
        <taxon>Actinopterygii</taxon>
        <taxon>Neopterygii</taxon>
        <taxon>Teleostei</taxon>
        <taxon>Ostariophysi</taxon>
        <taxon>Cypriniformes</taxon>
        <taxon>Cyprinidae</taxon>
        <taxon>Labeoninae</taxon>
        <taxon>Labeonini</taxon>
        <taxon>Cirrhinus</taxon>
    </lineage>
</organism>
<name>A0ABR3L732_9TELE</name>
<gene>
    <name evidence="2" type="ORF">QQF64_022005</name>
</gene>
<evidence type="ECO:0000313" key="3">
    <source>
        <dbReference type="Proteomes" id="UP001558613"/>
    </source>
</evidence>
<comment type="caution">
    <text evidence="2">The sequence shown here is derived from an EMBL/GenBank/DDBJ whole genome shotgun (WGS) entry which is preliminary data.</text>
</comment>
<evidence type="ECO:0000256" key="1">
    <source>
        <dbReference type="SAM" id="MobiDB-lite"/>
    </source>
</evidence>
<proteinExistence type="predicted"/>
<reference evidence="2 3" key="1">
    <citation type="submission" date="2023-09" db="EMBL/GenBank/DDBJ databases">
        <authorList>
            <person name="Wang M."/>
        </authorList>
    </citation>
    <scope>NUCLEOTIDE SEQUENCE [LARGE SCALE GENOMIC DNA]</scope>
    <source>
        <strain evidence="2">GT-2023</strain>
        <tissue evidence="2">Liver</tissue>
    </source>
</reference>
<keyword evidence="3" id="KW-1185">Reference proteome</keyword>
<dbReference type="Proteomes" id="UP001558613">
    <property type="component" value="Unassembled WGS sequence"/>
</dbReference>
<dbReference type="EMBL" id="JAYMGO010000024">
    <property type="protein sequence ID" value="KAL1248687.1"/>
    <property type="molecule type" value="Genomic_DNA"/>
</dbReference>